<proteinExistence type="predicted"/>
<dbReference type="Proteomes" id="UP001652625">
    <property type="component" value="Chromosome 04"/>
</dbReference>
<accession>A0ABM4BPL1</accession>
<evidence type="ECO:0000313" key="3">
    <source>
        <dbReference type="RefSeq" id="XP_065651072.1"/>
    </source>
</evidence>
<dbReference type="GeneID" id="124818203"/>
<feature type="transmembrane region" description="Helical" evidence="1">
    <location>
        <begin position="191"/>
        <end position="215"/>
    </location>
</feature>
<keyword evidence="2" id="KW-1185">Reference proteome</keyword>
<feature type="transmembrane region" description="Helical" evidence="1">
    <location>
        <begin position="81"/>
        <end position="98"/>
    </location>
</feature>
<keyword evidence="1" id="KW-0812">Transmembrane</keyword>
<dbReference type="RefSeq" id="XP_065651072.1">
    <property type="nucleotide sequence ID" value="XM_065795000.1"/>
</dbReference>
<dbReference type="Gene3D" id="1.20.1070.10">
    <property type="entry name" value="Rhodopsin 7-helix transmembrane proteins"/>
    <property type="match status" value="1"/>
</dbReference>
<keyword evidence="1" id="KW-0472">Membrane</keyword>
<sequence length="306" mass="35040">MDEKWKIAILTNCNIGLISSGAGLFVLLMFKNGFDSTQRCILIQLCLINTCLSICFQIEEFTKTLDDRLRVKRILQIYDELKSVLGTGYYYITFWLVFDRYLHIKLNIKYAAYWTKGKSIILTTTIWSISGLSGILIEVYKNQSYIQIYIAACYDVIIITCFAFFYTYAVVLIRRQKSLCSHQRSIFKGSLVSSSILLIFIVLVAIPEVLLALILKSEDLNNSKIISHIALYKRISFPISVWTDAFVYIFASPQVRLAFKKKLNVLFGRKTSSVKSVKVSKSHVGKNISLKYIYQLSSVKKENLSV</sequence>
<name>A0ABM4BPL1_HYDVU</name>
<protein>
    <submittedName>
        <fullName evidence="3">Adrenocorticotropic hormone receptor-like</fullName>
    </submittedName>
</protein>
<feature type="transmembrane region" description="Helical" evidence="1">
    <location>
        <begin position="146"/>
        <end position="171"/>
    </location>
</feature>
<feature type="transmembrane region" description="Helical" evidence="1">
    <location>
        <begin position="119"/>
        <end position="140"/>
    </location>
</feature>
<dbReference type="SUPFAM" id="SSF81321">
    <property type="entry name" value="Family A G protein-coupled receptor-like"/>
    <property type="match status" value="1"/>
</dbReference>
<evidence type="ECO:0000256" key="1">
    <source>
        <dbReference type="SAM" id="Phobius"/>
    </source>
</evidence>
<organism evidence="2 3">
    <name type="scientific">Hydra vulgaris</name>
    <name type="common">Hydra</name>
    <name type="synonym">Hydra attenuata</name>
    <dbReference type="NCBI Taxonomy" id="6087"/>
    <lineage>
        <taxon>Eukaryota</taxon>
        <taxon>Metazoa</taxon>
        <taxon>Cnidaria</taxon>
        <taxon>Hydrozoa</taxon>
        <taxon>Hydroidolina</taxon>
        <taxon>Anthoathecata</taxon>
        <taxon>Aplanulata</taxon>
        <taxon>Hydridae</taxon>
        <taxon>Hydra</taxon>
    </lineage>
</organism>
<feature type="transmembrane region" description="Helical" evidence="1">
    <location>
        <begin position="235"/>
        <end position="251"/>
    </location>
</feature>
<gene>
    <name evidence="3" type="primary">LOC124818203</name>
</gene>
<reference evidence="3" key="1">
    <citation type="submission" date="2025-08" db="UniProtKB">
        <authorList>
            <consortium name="RefSeq"/>
        </authorList>
    </citation>
    <scope>IDENTIFICATION</scope>
</reference>
<keyword evidence="1" id="KW-1133">Transmembrane helix</keyword>
<feature type="transmembrane region" description="Helical" evidence="1">
    <location>
        <begin position="6"/>
        <end position="30"/>
    </location>
</feature>
<evidence type="ECO:0000313" key="2">
    <source>
        <dbReference type="Proteomes" id="UP001652625"/>
    </source>
</evidence>